<organism evidence="2 3">
    <name type="scientific">Loxostege sticticalis</name>
    <name type="common">Beet webworm moth</name>
    <dbReference type="NCBI Taxonomy" id="481309"/>
    <lineage>
        <taxon>Eukaryota</taxon>
        <taxon>Metazoa</taxon>
        <taxon>Ecdysozoa</taxon>
        <taxon>Arthropoda</taxon>
        <taxon>Hexapoda</taxon>
        <taxon>Insecta</taxon>
        <taxon>Pterygota</taxon>
        <taxon>Neoptera</taxon>
        <taxon>Endopterygota</taxon>
        <taxon>Lepidoptera</taxon>
        <taxon>Glossata</taxon>
        <taxon>Ditrysia</taxon>
        <taxon>Pyraloidea</taxon>
        <taxon>Crambidae</taxon>
        <taxon>Pyraustinae</taxon>
        <taxon>Loxostege</taxon>
    </lineage>
</organism>
<dbReference type="AlphaFoldDB" id="A0ABD0SR85"/>
<dbReference type="EMBL" id="JBEDNZ010000016">
    <property type="protein sequence ID" value="KAL0822352.1"/>
    <property type="molecule type" value="Genomic_DNA"/>
</dbReference>
<name>A0ABD0SR85_LOXSC</name>
<reference evidence="2 3" key="1">
    <citation type="submission" date="2024-06" db="EMBL/GenBank/DDBJ databases">
        <title>A chromosome-level genome assembly of beet webworm, Loxostege sticticalis.</title>
        <authorList>
            <person name="Zhang Y."/>
        </authorList>
    </citation>
    <scope>NUCLEOTIDE SEQUENCE [LARGE SCALE GENOMIC DNA]</scope>
    <source>
        <strain evidence="2">AQ028</strain>
        <tissue evidence="2">Male pupae</tissue>
    </source>
</reference>
<feature type="compositionally biased region" description="Basic and acidic residues" evidence="1">
    <location>
        <begin position="314"/>
        <end position="346"/>
    </location>
</feature>
<gene>
    <name evidence="2" type="ORF">ABMA28_004448</name>
</gene>
<evidence type="ECO:0000256" key="1">
    <source>
        <dbReference type="SAM" id="MobiDB-lite"/>
    </source>
</evidence>
<feature type="region of interest" description="Disordered" evidence="1">
    <location>
        <begin position="306"/>
        <end position="388"/>
    </location>
</feature>
<evidence type="ECO:0000313" key="3">
    <source>
        <dbReference type="Proteomes" id="UP001549921"/>
    </source>
</evidence>
<feature type="region of interest" description="Disordered" evidence="1">
    <location>
        <begin position="111"/>
        <end position="137"/>
    </location>
</feature>
<evidence type="ECO:0000313" key="2">
    <source>
        <dbReference type="EMBL" id="KAL0822352.1"/>
    </source>
</evidence>
<comment type="caution">
    <text evidence="2">The sequence shown here is derived from an EMBL/GenBank/DDBJ whole genome shotgun (WGS) entry which is preliminary data.</text>
</comment>
<feature type="region of interest" description="Disordered" evidence="1">
    <location>
        <begin position="1"/>
        <end position="36"/>
    </location>
</feature>
<feature type="compositionally biased region" description="Basic and acidic residues" evidence="1">
    <location>
        <begin position="356"/>
        <end position="372"/>
    </location>
</feature>
<feature type="compositionally biased region" description="Polar residues" evidence="1">
    <location>
        <begin position="187"/>
        <end position="198"/>
    </location>
</feature>
<proteinExistence type="predicted"/>
<feature type="region of interest" description="Disordered" evidence="1">
    <location>
        <begin position="262"/>
        <end position="286"/>
    </location>
</feature>
<feature type="compositionally biased region" description="Polar residues" evidence="1">
    <location>
        <begin position="373"/>
        <end position="382"/>
    </location>
</feature>
<accession>A0ABD0SR85</accession>
<feature type="region of interest" description="Disordered" evidence="1">
    <location>
        <begin position="178"/>
        <end position="210"/>
    </location>
</feature>
<sequence length="437" mass="50912">MMDKQSSSDTDLSMDSLEKDFKKKSHRKSTPSEENVDTILVPFYENDVLIKVPKDLKKKQKQENSSKLKKEFQSFNSYLIKKDVKKSKRITYLEMFRKQFAPIKAEKKQEEKEVRSISPEYGDTERESIGDDDQNPAIEFYNTESYNEIYYDKILNQEMENYLENSFDEGLRFEEKALRSESPDGSADNNLKSVSEVSQPRRHKRRATVQPIQNVKLGGLGPDMEKIKPRLERARSLQRYSEKVRMENRLKIYKKSIQADIEMRAERESSARRRDSARETSREDQSVSYLVNKSLEEKSNKKLNLKIKSAGVQRMKERNKEKQLLKDERTKKTNDESQNAKHQETKKNKKAHVKSSKNEQKASNENDAKIESVKSSARNRGINTDKELMSKEVPPVQISFLVNVGGLRPSSALKTLEEKHKMYQEQVKAFTMNSNNI</sequence>
<feature type="compositionally biased region" description="Basic and acidic residues" evidence="1">
    <location>
        <begin position="262"/>
        <end position="285"/>
    </location>
</feature>
<protein>
    <submittedName>
        <fullName evidence="2">Uncharacterized protein</fullName>
    </submittedName>
</protein>
<dbReference type="Proteomes" id="UP001549921">
    <property type="component" value="Unassembled WGS sequence"/>
</dbReference>